<feature type="transmembrane region" description="Helical" evidence="2">
    <location>
        <begin position="23"/>
        <end position="47"/>
    </location>
</feature>
<keyword evidence="2" id="KW-0812">Transmembrane</keyword>
<accession>A0A433D8R9</accession>
<dbReference type="EMBL" id="RBNI01004809">
    <property type="protein sequence ID" value="RUP47223.1"/>
    <property type="molecule type" value="Genomic_DNA"/>
</dbReference>
<evidence type="ECO:0000256" key="2">
    <source>
        <dbReference type="SAM" id="Phobius"/>
    </source>
</evidence>
<feature type="compositionally biased region" description="Polar residues" evidence="1">
    <location>
        <begin position="106"/>
        <end position="115"/>
    </location>
</feature>
<evidence type="ECO:0000313" key="3">
    <source>
        <dbReference type="EMBL" id="RUP47223.1"/>
    </source>
</evidence>
<feature type="region of interest" description="Disordered" evidence="1">
    <location>
        <begin position="272"/>
        <end position="345"/>
    </location>
</feature>
<protein>
    <submittedName>
        <fullName evidence="3">Uncharacterized protein</fullName>
    </submittedName>
</protein>
<feature type="compositionally biased region" description="Low complexity" evidence="1">
    <location>
        <begin position="220"/>
        <end position="237"/>
    </location>
</feature>
<comment type="caution">
    <text evidence="3">The sequence shown here is derived from an EMBL/GenBank/DDBJ whole genome shotgun (WGS) entry which is preliminary data.</text>
</comment>
<name>A0A433D8R9_9FUNG</name>
<organism evidence="3 4">
    <name type="scientific">Jimgerdemannia flammicorona</name>
    <dbReference type="NCBI Taxonomy" id="994334"/>
    <lineage>
        <taxon>Eukaryota</taxon>
        <taxon>Fungi</taxon>
        <taxon>Fungi incertae sedis</taxon>
        <taxon>Mucoromycota</taxon>
        <taxon>Mucoromycotina</taxon>
        <taxon>Endogonomycetes</taxon>
        <taxon>Endogonales</taxon>
        <taxon>Endogonaceae</taxon>
        <taxon>Jimgerdemannia</taxon>
    </lineage>
</organism>
<dbReference type="AlphaFoldDB" id="A0A433D8R9"/>
<reference evidence="3 4" key="1">
    <citation type="journal article" date="2018" name="New Phytol.">
        <title>Phylogenomics of Endogonaceae and evolution of mycorrhizas within Mucoromycota.</title>
        <authorList>
            <person name="Chang Y."/>
            <person name="Desiro A."/>
            <person name="Na H."/>
            <person name="Sandor L."/>
            <person name="Lipzen A."/>
            <person name="Clum A."/>
            <person name="Barry K."/>
            <person name="Grigoriev I.V."/>
            <person name="Martin F.M."/>
            <person name="Stajich J.E."/>
            <person name="Smith M.E."/>
            <person name="Bonito G."/>
            <person name="Spatafora J.W."/>
        </authorList>
    </citation>
    <scope>NUCLEOTIDE SEQUENCE [LARGE SCALE GENOMIC DNA]</scope>
    <source>
        <strain evidence="3 4">GMNB39</strain>
    </source>
</reference>
<evidence type="ECO:0000256" key="1">
    <source>
        <dbReference type="SAM" id="MobiDB-lite"/>
    </source>
</evidence>
<keyword evidence="2" id="KW-0472">Membrane</keyword>
<dbReference type="OrthoDB" id="2284908at2759"/>
<sequence>MNSHYLPTVTMASALSLVLSSSLYISFSLPFTITLVSSFIASLVLCLANPAQTKSLTAYPLVLIQSQLYWCLSFASCVMSSLLVKFTHCDSADDTIRAPILRSNTNDSMLSTDTQSEPLSPYPRSSLLSPPLTPLSIRTDNLLSPNEHPDDYVWPDSPVDLTGDDDDDSHPRATPPASPKLISDDNASTHHRRNTTSIVPIVLDELRSKFHRRHAPTLPIPSKSTPTCTSTSPTTPSDDAPDFRPTVYQERHGITCPPAWWKKTQLKVSHAVGRVKDHKRHRDEQPLSLSLSPSSSDKTSISSSESCHSSDAEDVPQENRKPRGLGIKFATGSKKVWGRRHETTA</sequence>
<evidence type="ECO:0000313" key="4">
    <source>
        <dbReference type="Proteomes" id="UP000268093"/>
    </source>
</evidence>
<feature type="region of interest" description="Disordered" evidence="1">
    <location>
        <begin position="106"/>
        <end position="196"/>
    </location>
</feature>
<gene>
    <name evidence="3" type="ORF">BC936DRAFT_145982</name>
</gene>
<feature type="compositionally biased region" description="Low complexity" evidence="1">
    <location>
        <begin position="287"/>
        <end position="309"/>
    </location>
</feature>
<dbReference type="Proteomes" id="UP000268093">
    <property type="component" value="Unassembled WGS sequence"/>
</dbReference>
<feature type="compositionally biased region" description="Low complexity" evidence="1">
    <location>
        <begin position="116"/>
        <end position="136"/>
    </location>
</feature>
<feature type="region of interest" description="Disordered" evidence="1">
    <location>
        <begin position="213"/>
        <end position="245"/>
    </location>
</feature>
<keyword evidence="4" id="KW-1185">Reference proteome</keyword>
<proteinExistence type="predicted"/>
<keyword evidence="2" id="KW-1133">Transmembrane helix</keyword>